<dbReference type="InterPro" id="IPR000999">
    <property type="entry name" value="RNase_III_dom"/>
</dbReference>
<dbReference type="PANTHER" id="PTHR34276">
    <property type="entry name" value="MINI-RIBONUCLEASE 3"/>
    <property type="match status" value="1"/>
</dbReference>
<evidence type="ECO:0000313" key="8">
    <source>
        <dbReference type="EMBL" id="XBX75042.1"/>
    </source>
</evidence>
<accession>A0AAU7VMH7</accession>
<dbReference type="GO" id="GO:0019843">
    <property type="term" value="F:rRNA binding"/>
    <property type="evidence" value="ECO:0007669"/>
    <property type="project" value="UniProtKB-UniRule"/>
</dbReference>
<comment type="cofactor">
    <cofactor evidence="6">
        <name>Mg(2+)</name>
        <dbReference type="ChEBI" id="CHEBI:18420"/>
    </cofactor>
</comment>
<proteinExistence type="inferred from homology"/>
<comment type="subunit">
    <text evidence="6">Homodimer.</text>
</comment>
<dbReference type="PANTHER" id="PTHR34276:SF1">
    <property type="entry name" value="MINI-RIBONUCLEASE 3"/>
    <property type="match status" value="1"/>
</dbReference>
<dbReference type="EMBL" id="CP158367">
    <property type="protein sequence ID" value="XBX75042.1"/>
    <property type="molecule type" value="Genomic_DNA"/>
</dbReference>
<dbReference type="GO" id="GO:0004525">
    <property type="term" value="F:ribonuclease III activity"/>
    <property type="evidence" value="ECO:0007669"/>
    <property type="project" value="InterPro"/>
</dbReference>
<comment type="similarity">
    <text evidence="6">Belongs to the MrnC RNase family.</text>
</comment>
<dbReference type="Pfam" id="PF00636">
    <property type="entry name" value="Ribonuclease_3"/>
    <property type="match status" value="1"/>
</dbReference>
<evidence type="ECO:0000256" key="5">
    <source>
        <dbReference type="ARBA" id="ARBA00022801"/>
    </source>
</evidence>
<comment type="function">
    <text evidence="6">Involved in correct processing of both the 5' and 3' ends of 23S rRNA precursor. Processes 30S rRNA precursor transcript even in absence of ribonuclease 3 (Rnc); Rnc processes 30S rRNA into smaller rRNA precursors.</text>
</comment>
<dbReference type="GO" id="GO:0005737">
    <property type="term" value="C:cytoplasm"/>
    <property type="evidence" value="ECO:0007669"/>
    <property type="project" value="UniProtKB-SubCell"/>
</dbReference>
<feature type="domain" description="RNase III" evidence="7">
    <location>
        <begin position="14"/>
        <end position="111"/>
    </location>
</feature>
<evidence type="ECO:0000256" key="6">
    <source>
        <dbReference type="HAMAP-Rule" id="MF_01468"/>
    </source>
</evidence>
<name>A0AAU7VMH7_9FIRM</name>
<evidence type="ECO:0000256" key="2">
    <source>
        <dbReference type="ARBA" id="ARBA00022552"/>
    </source>
</evidence>
<dbReference type="InterPro" id="IPR008226">
    <property type="entry name" value="Mini3_fam"/>
</dbReference>
<comment type="subcellular location">
    <subcellularLocation>
        <location evidence="6">Cytoplasm</location>
    </subcellularLocation>
</comment>
<feature type="active site" evidence="6">
    <location>
        <position position="20"/>
    </location>
</feature>
<dbReference type="PIRSF" id="PIRSF005520">
    <property type="entry name" value="UCP005520"/>
    <property type="match status" value="1"/>
</dbReference>
<dbReference type="RefSeq" id="WP_350343789.1">
    <property type="nucleotide sequence ID" value="NZ_CP158367.1"/>
</dbReference>
<keyword evidence="6" id="KW-0460">Magnesium</keyword>
<dbReference type="GO" id="GO:0006364">
    <property type="term" value="P:rRNA processing"/>
    <property type="evidence" value="ECO:0007669"/>
    <property type="project" value="UniProtKB-UniRule"/>
</dbReference>
<reference evidence="8" key="2">
    <citation type="submission" date="2024-06" db="EMBL/GenBank/DDBJ databases">
        <authorList>
            <person name="Petrova K.O."/>
            <person name="Toshchakov S.V."/>
            <person name="Boltjanskaja Y.V."/>
            <person name="Kevbrin V."/>
        </authorList>
    </citation>
    <scope>NUCLEOTIDE SEQUENCE</scope>
    <source>
        <strain evidence="8">Z-910T</strain>
    </source>
</reference>
<reference evidence="8" key="1">
    <citation type="journal article" date="2013" name="Extremophiles">
        <title>Proteinivorax tanatarense gen. nov., sp. nov., an anaerobic, haloalkaliphilic, proteolytic bacterium isolated from a decaying algal bloom, and proposal of Proteinivoraceae fam. nov.</title>
        <authorList>
            <person name="Kevbrin V."/>
            <person name="Boltyanskaya Y."/>
            <person name="Zhilina T."/>
            <person name="Kolganova T."/>
            <person name="Lavrentjeva E."/>
            <person name="Kuznetsov B."/>
        </authorList>
    </citation>
    <scope>NUCLEOTIDE SEQUENCE</scope>
    <source>
        <strain evidence="8">Z-910T</strain>
    </source>
</reference>
<dbReference type="HAMAP" id="MF_01468">
    <property type="entry name" value="RNase_Mini_III"/>
    <property type="match status" value="1"/>
</dbReference>
<sequence>MNKDKLQKEVPVIALAFVGDSVYDTYIRTMLLNNGKYKPNLLHKRSSAYSKAKAQSVAYLNIKDILSNEEEKLANRGRNAKTNTMAKNASVAEYKNATALEALIGYLHLTNQKQRIDEIMDKIVQEIEKQEVK</sequence>
<protein>
    <recommendedName>
        <fullName evidence="6">Mini-ribonuclease 3</fullName>
        <shortName evidence="6">Mini-3</shortName>
        <shortName evidence="6">Mini-RNase 3</shortName>
        <ecNumber evidence="6">3.1.26.-</ecNumber>
    </recommendedName>
    <alternativeName>
        <fullName evidence="6">Mini-RNase III</fullName>
        <shortName evidence="6">Mini-III</shortName>
    </alternativeName>
</protein>
<keyword evidence="6" id="KW-0699">rRNA-binding</keyword>
<dbReference type="EC" id="3.1.26.-" evidence="6"/>
<evidence type="ECO:0000259" key="7">
    <source>
        <dbReference type="Pfam" id="PF00636"/>
    </source>
</evidence>
<keyword evidence="1 6" id="KW-0690">Ribosome biogenesis</keyword>
<dbReference type="Gene3D" id="1.10.1520.10">
    <property type="entry name" value="Ribonuclease III domain"/>
    <property type="match status" value="1"/>
</dbReference>
<evidence type="ECO:0000256" key="1">
    <source>
        <dbReference type="ARBA" id="ARBA00022517"/>
    </source>
</evidence>
<evidence type="ECO:0000256" key="4">
    <source>
        <dbReference type="ARBA" id="ARBA00022759"/>
    </source>
</evidence>
<dbReference type="SUPFAM" id="SSF69065">
    <property type="entry name" value="RNase III domain-like"/>
    <property type="match status" value="1"/>
</dbReference>
<keyword evidence="6" id="KW-0963">Cytoplasm</keyword>
<keyword evidence="2 6" id="KW-0698">rRNA processing</keyword>
<keyword evidence="6" id="KW-0694">RNA-binding</keyword>
<organism evidence="8">
    <name type="scientific">Proteinivorax tanatarense</name>
    <dbReference type="NCBI Taxonomy" id="1260629"/>
    <lineage>
        <taxon>Bacteria</taxon>
        <taxon>Bacillati</taxon>
        <taxon>Bacillota</taxon>
        <taxon>Clostridia</taxon>
        <taxon>Eubacteriales</taxon>
        <taxon>Proteinivoracaceae</taxon>
        <taxon>Proteinivorax</taxon>
    </lineage>
</organism>
<gene>
    <name evidence="6" type="primary">mrnC</name>
    <name evidence="8" type="ORF">PRVXT_000143</name>
</gene>
<keyword evidence="3 6" id="KW-0540">Nuclease</keyword>
<dbReference type="InterPro" id="IPR036389">
    <property type="entry name" value="RNase_III_sf"/>
</dbReference>
<keyword evidence="5 6" id="KW-0378">Hydrolase</keyword>
<evidence type="ECO:0000256" key="3">
    <source>
        <dbReference type="ARBA" id="ARBA00022722"/>
    </source>
</evidence>
<keyword evidence="4 6" id="KW-0255">Endonuclease</keyword>
<dbReference type="AlphaFoldDB" id="A0AAU7VMH7"/>